<dbReference type="InterPro" id="IPR017451">
    <property type="entry name" value="F-box-assoc_interact_dom"/>
</dbReference>
<keyword evidence="1" id="KW-0812">Transmembrane</keyword>
<evidence type="ECO:0000256" key="1">
    <source>
        <dbReference type="SAM" id="Phobius"/>
    </source>
</evidence>
<dbReference type="PANTHER" id="PTHR31672">
    <property type="entry name" value="BNACNNG10540D PROTEIN"/>
    <property type="match status" value="1"/>
</dbReference>
<sequence length="394" mass="44704">METNVAENTDGSNAHLPWGIVCDIVSRFPIEAIVRFTCLSKACYSLKKDAGFIKLQLTRANRRIILEPMSEESSEDKSLSTLYIIDEGEGRSSWKGREIPLQIKDEDYLCASGSCNGLLCVHSKSLYSKEFPLFIYNPISRESVSLPLSDPKPGFITAGVGFGFDSETGKYKVVKLLKIKRKPNDDNNMPFYMEGEIITVGESSWRQLLDIPYIVDVTATPVFSGKVFHWIIDPRVHPSGQERILVLDICTEKFRTIDFSITIRYPDNLRLVNFGNFLALIEQSDWVRFRVCKILGNNKDGYHIHKNSYQIPIQNLILRVFWSNDNFLIQCTPLSQSKEKWSNEQLALYCPKKKEFCIIAISGIPSLFILNFFVPSFVSPNALISDGSVEGILE</sequence>
<proteinExistence type="predicted"/>
<dbReference type="Pfam" id="PF08268">
    <property type="entry name" value="FBA_3"/>
    <property type="match status" value="1"/>
</dbReference>
<evidence type="ECO:0000313" key="4">
    <source>
        <dbReference type="Proteomes" id="UP000541444"/>
    </source>
</evidence>
<comment type="caution">
    <text evidence="3">The sequence shown here is derived from an EMBL/GenBank/DDBJ whole genome shotgun (WGS) entry which is preliminary data.</text>
</comment>
<evidence type="ECO:0000313" key="3">
    <source>
        <dbReference type="EMBL" id="KAF6177128.1"/>
    </source>
</evidence>
<name>A0A7J7PDV3_9MAGN</name>
<keyword evidence="4" id="KW-1185">Reference proteome</keyword>
<gene>
    <name evidence="3" type="ORF">GIB67_005116</name>
</gene>
<keyword evidence="1" id="KW-0472">Membrane</keyword>
<feature type="domain" description="F-box associated beta-propeller type 3" evidence="2">
    <location>
        <begin position="102"/>
        <end position="284"/>
    </location>
</feature>
<dbReference type="EMBL" id="JACGCM010000003">
    <property type="protein sequence ID" value="KAF6177128.1"/>
    <property type="molecule type" value="Genomic_DNA"/>
</dbReference>
<feature type="transmembrane region" description="Helical" evidence="1">
    <location>
        <begin position="356"/>
        <end position="378"/>
    </location>
</feature>
<dbReference type="PANTHER" id="PTHR31672:SF13">
    <property type="entry name" value="F-BOX PROTEIN CPR30-LIKE"/>
    <property type="match status" value="1"/>
</dbReference>
<dbReference type="InterPro" id="IPR050796">
    <property type="entry name" value="SCF_F-box_component"/>
</dbReference>
<dbReference type="NCBIfam" id="TIGR01640">
    <property type="entry name" value="F_box_assoc_1"/>
    <property type="match status" value="1"/>
</dbReference>
<evidence type="ECO:0000259" key="2">
    <source>
        <dbReference type="Pfam" id="PF08268"/>
    </source>
</evidence>
<accession>A0A7J7PDV3</accession>
<reference evidence="3 4" key="1">
    <citation type="journal article" date="2020" name="IScience">
        <title>Genome Sequencing of the Endangered Kingdonia uniflora (Circaeasteraceae, Ranunculales) Reveals Potential Mechanisms of Evolutionary Specialization.</title>
        <authorList>
            <person name="Sun Y."/>
            <person name="Deng T."/>
            <person name="Zhang A."/>
            <person name="Moore M.J."/>
            <person name="Landis J.B."/>
            <person name="Lin N."/>
            <person name="Zhang H."/>
            <person name="Zhang X."/>
            <person name="Huang J."/>
            <person name="Zhang X."/>
            <person name="Sun H."/>
            <person name="Wang H."/>
        </authorList>
    </citation>
    <scope>NUCLEOTIDE SEQUENCE [LARGE SCALE GENOMIC DNA]</scope>
    <source>
        <strain evidence="3">TB1705</strain>
        <tissue evidence="3">Leaf</tissue>
    </source>
</reference>
<dbReference type="Proteomes" id="UP000541444">
    <property type="component" value="Unassembled WGS sequence"/>
</dbReference>
<organism evidence="3 4">
    <name type="scientific">Kingdonia uniflora</name>
    <dbReference type="NCBI Taxonomy" id="39325"/>
    <lineage>
        <taxon>Eukaryota</taxon>
        <taxon>Viridiplantae</taxon>
        <taxon>Streptophyta</taxon>
        <taxon>Embryophyta</taxon>
        <taxon>Tracheophyta</taxon>
        <taxon>Spermatophyta</taxon>
        <taxon>Magnoliopsida</taxon>
        <taxon>Ranunculales</taxon>
        <taxon>Circaeasteraceae</taxon>
        <taxon>Kingdonia</taxon>
    </lineage>
</organism>
<protein>
    <recommendedName>
        <fullName evidence="2">F-box associated beta-propeller type 3 domain-containing protein</fullName>
    </recommendedName>
</protein>
<dbReference type="OrthoDB" id="5319261at2759"/>
<keyword evidence="1" id="KW-1133">Transmembrane helix</keyword>
<dbReference type="AlphaFoldDB" id="A0A7J7PDV3"/>
<dbReference type="InterPro" id="IPR013187">
    <property type="entry name" value="F-box-assoc_dom_typ3"/>
</dbReference>